<dbReference type="AlphaFoldDB" id="A0A1I0QW62"/>
<evidence type="ECO:0000313" key="1">
    <source>
        <dbReference type="EMBL" id="SEW31953.1"/>
    </source>
</evidence>
<dbReference type="RefSeq" id="WP_162844720.1">
    <property type="nucleotide sequence ID" value="NZ_FOIR01000002.1"/>
</dbReference>
<dbReference type="Proteomes" id="UP000199437">
    <property type="component" value="Unassembled WGS sequence"/>
</dbReference>
<name>A0A1I0QW62_9BACT</name>
<evidence type="ECO:0000313" key="2">
    <source>
        <dbReference type="Proteomes" id="UP000199437"/>
    </source>
</evidence>
<dbReference type="GeneID" id="99988786"/>
<dbReference type="EMBL" id="FOIR01000002">
    <property type="protein sequence ID" value="SEW31953.1"/>
    <property type="molecule type" value="Genomic_DNA"/>
</dbReference>
<sequence length="46" mass="5112">MKDREILNLGKAKKQWKKPAIKNTVRISSITKGTFGPSVFDGSFTS</sequence>
<proteinExistence type="predicted"/>
<dbReference type="STRING" id="1267423.SAMN05216290_2805"/>
<accession>A0A1I0QW62</accession>
<gene>
    <name evidence="1" type="ORF">SAMN05216290_2805</name>
</gene>
<organism evidence="1 2">
    <name type="scientific">Roseivirga pacifica</name>
    <dbReference type="NCBI Taxonomy" id="1267423"/>
    <lineage>
        <taxon>Bacteria</taxon>
        <taxon>Pseudomonadati</taxon>
        <taxon>Bacteroidota</taxon>
        <taxon>Cytophagia</taxon>
        <taxon>Cytophagales</taxon>
        <taxon>Roseivirgaceae</taxon>
        <taxon>Roseivirga</taxon>
    </lineage>
</organism>
<reference evidence="2" key="1">
    <citation type="submission" date="2016-10" db="EMBL/GenBank/DDBJ databases">
        <authorList>
            <person name="Varghese N."/>
            <person name="Submissions S."/>
        </authorList>
    </citation>
    <scope>NUCLEOTIDE SEQUENCE [LARGE SCALE GENOMIC DNA]</scope>
    <source>
        <strain evidence="2">CGMCC 1.12402</strain>
    </source>
</reference>
<keyword evidence="2" id="KW-1185">Reference proteome</keyword>
<protein>
    <submittedName>
        <fullName evidence="1">Uncharacterized protein</fullName>
    </submittedName>
</protein>